<sequence length="156" mass="17143">MAIPLLFLAFVVFAATVATSALRINEKGLEIPRVTVWNRQEEAQQAGLETRLRQKNEILDRKEVLVRPVVDAALAPGAAEGVPERDEAELADLDARFDALSQETEDHLQATRQDMAGVRDEREHLRGFALRAERVFLVVGVVGAVVSAALLLYLSA</sequence>
<feature type="transmembrane region" description="Helical" evidence="1">
    <location>
        <begin position="135"/>
        <end position="154"/>
    </location>
</feature>
<proteinExistence type="predicted"/>
<gene>
    <name evidence="2" type="ORF">HNR12_002820</name>
</gene>
<keyword evidence="1" id="KW-1133">Transmembrane helix</keyword>
<dbReference type="RefSeq" id="WP_179767888.1">
    <property type="nucleotide sequence ID" value="NZ_JACCFO010000001.1"/>
</dbReference>
<keyword evidence="1" id="KW-0472">Membrane</keyword>
<keyword evidence="3" id="KW-1185">Reference proteome</keyword>
<evidence type="ECO:0000313" key="2">
    <source>
        <dbReference type="EMBL" id="NYI96543.1"/>
    </source>
</evidence>
<dbReference type="EMBL" id="JACCFO010000001">
    <property type="protein sequence ID" value="NYI96543.1"/>
    <property type="molecule type" value="Genomic_DNA"/>
</dbReference>
<comment type="caution">
    <text evidence="2">The sequence shown here is derived from an EMBL/GenBank/DDBJ whole genome shotgun (WGS) entry which is preliminary data.</text>
</comment>
<reference evidence="2 3" key="1">
    <citation type="submission" date="2020-07" db="EMBL/GenBank/DDBJ databases">
        <title>Sequencing the genomes of 1000 actinobacteria strains.</title>
        <authorList>
            <person name="Klenk H.-P."/>
        </authorList>
    </citation>
    <scope>NUCLEOTIDE SEQUENCE [LARGE SCALE GENOMIC DNA]</scope>
    <source>
        <strain evidence="2 3">DSM 45927</strain>
    </source>
</reference>
<dbReference type="AlphaFoldDB" id="A0A853BMV8"/>
<protein>
    <submittedName>
        <fullName evidence="2">Uncharacterized protein</fullName>
    </submittedName>
</protein>
<dbReference type="Proteomes" id="UP000575985">
    <property type="component" value="Unassembled WGS sequence"/>
</dbReference>
<organism evidence="2 3">
    <name type="scientific">Streptomonospora nanhaiensis</name>
    <dbReference type="NCBI Taxonomy" id="1323731"/>
    <lineage>
        <taxon>Bacteria</taxon>
        <taxon>Bacillati</taxon>
        <taxon>Actinomycetota</taxon>
        <taxon>Actinomycetes</taxon>
        <taxon>Streptosporangiales</taxon>
        <taxon>Nocardiopsidaceae</taxon>
        <taxon>Streptomonospora</taxon>
    </lineage>
</organism>
<keyword evidence="1" id="KW-0812">Transmembrane</keyword>
<evidence type="ECO:0000313" key="3">
    <source>
        <dbReference type="Proteomes" id="UP000575985"/>
    </source>
</evidence>
<name>A0A853BMV8_9ACTN</name>
<evidence type="ECO:0000256" key="1">
    <source>
        <dbReference type="SAM" id="Phobius"/>
    </source>
</evidence>
<accession>A0A853BMV8</accession>